<sequence length="838" mass="94487">MTRIIPSNDDNPQRASTDDQEETSSLFDADTKSQGEAKAQRRNPCLGFLLSIRLFLVLLIMGLVLVTAISIWIASYLMNQHAAVQSTKVLIDNINQKVSIFLDGYLNVAKSVAFTLSDDYHRFVVNTDHSIFTYHYNRLVQTSVTLMNLCFGENGMNGIYALDAKSYAVQNFNESKVVIVAVNFTGASFTNKVLINIPYVVNKTDYYMESVRIFSVYPNGGFGQPYKVLSGGAQSMFYSAPVYDRSLFPSKKVRVGISKINISLGAISQFLSNLKILNRGYIILTEYENDMVIGSNLVIPGVGVDRIPVRNVTTRRAGELMSSFLSLNASEDTIITMQGKDGINYMISASSYRIDNLRWKMIFVFEQDEILESVILSSYSVLGVTIGVTVIGLFMSILIGWAITNPLQVLQNDFRKIEVMQLADIKPHSSIFTETKNIYLSITDTVNWLREFRAFLPENILNQLETHHASNESTENSNSRKSETPESKPLQATNNNEATSKNDGHNHSSVPMSESKQNLSASSFSSRQSESTRRSDRAVARDLFKIGLSNKECCIMYIKVCNVTDRLYDNPHDLSGLISKYYASLAQICKTMKVDIHPRSYDEFVIVFNDNVYTLEAALRIRSLFSSLNESLKKEGKAREQLGLNIGISYGSCLQGNIGNKQTRYYCMTGYSMKCSRELCYLNHACGTTILVDEKTFSKNKANQNFIFRPAERYYSLGDMESSPQFVYELMRKNVVHDDEWLYELESKKANEKITRLCALYPYLFSSDATSEKLSELVECVRSLKESATQGDDKLLRQLEELATKRANQNEDLTHYKTCIGISATQDCDELDGKIFTL</sequence>
<dbReference type="EMBL" id="PYSW02000002">
    <property type="protein sequence ID" value="KAG2393303.1"/>
    <property type="molecule type" value="Genomic_DNA"/>
</dbReference>
<dbReference type="GeneID" id="68099288"/>
<feature type="region of interest" description="Disordered" evidence="1">
    <location>
        <begin position="468"/>
        <end position="533"/>
    </location>
</feature>
<dbReference type="GO" id="GO:0035556">
    <property type="term" value="P:intracellular signal transduction"/>
    <property type="evidence" value="ECO:0007669"/>
    <property type="project" value="InterPro"/>
</dbReference>
<evidence type="ECO:0000313" key="4">
    <source>
        <dbReference type="EMBL" id="KAG2393303.1"/>
    </source>
</evidence>
<feature type="transmembrane region" description="Helical" evidence="2">
    <location>
        <begin position="381"/>
        <end position="403"/>
    </location>
</feature>
<evidence type="ECO:0000256" key="1">
    <source>
        <dbReference type="SAM" id="MobiDB-lite"/>
    </source>
</evidence>
<dbReference type="SUPFAM" id="SSF55073">
    <property type="entry name" value="Nucleotide cyclase"/>
    <property type="match status" value="1"/>
</dbReference>
<feature type="compositionally biased region" description="Polar residues" evidence="1">
    <location>
        <begin position="490"/>
        <end position="499"/>
    </location>
</feature>
<evidence type="ECO:0000313" key="5">
    <source>
        <dbReference type="Proteomes" id="UP000816034"/>
    </source>
</evidence>
<keyword evidence="2" id="KW-1133">Transmembrane helix</keyword>
<name>A0AA88GYC8_NAELO</name>
<feature type="transmembrane region" description="Helical" evidence="2">
    <location>
        <begin position="54"/>
        <end position="78"/>
    </location>
</feature>
<proteinExistence type="predicted"/>
<organism evidence="4 5">
    <name type="scientific">Naegleria lovaniensis</name>
    <name type="common">Amoeba</name>
    <dbReference type="NCBI Taxonomy" id="51637"/>
    <lineage>
        <taxon>Eukaryota</taxon>
        <taxon>Discoba</taxon>
        <taxon>Heterolobosea</taxon>
        <taxon>Tetramitia</taxon>
        <taxon>Eutetramitia</taxon>
        <taxon>Vahlkampfiidae</taxon>
        <taxon>Naegleria</taxon>
    </lineage>
</organism>
<feature type="compositionally biased region" description="Polar residues" evidence="1">
    <location>
        <begin position="507"/>
        <end position="519"/>
    </location>
</feature>
<keyword evidence="5" id="KW-1185">Reference proteome</keyword>
<dbReference type="GO" id="GO:0009190">
    <property type="term" value="P:cyclic nucleotide biosynthetic process"/>
    <property type="evidence" value="ECO:0007669"/>
    <property type="project" value="InterPro"/>
</dbReference>
<feature type="region of interest" description="Disordered" evidence="1">
    <location>
        <begin position="1"/>
        <end position="38"/>
    </location>
</feature>
<feature type="compositionally biased region" description="Basic and acidic residues" evidence="1">
    <location>
        <begin position="29"/>
        <end position="38"/>
    </location>
</feature>
<dbReference type="AlphaFoldDB" id="A0AA88GYC8"/>
<dbReference type="Gene3D" id="3.30.450.20">
    <property type="entry name" value="PAS domain"/>
    <property type="match status" value="1"/>
</dbReference>
<dbReference type="Proteomes" id="UP000816034">
    <property type="component" value="Unassembled WGS sequence"/>
</dbReference>
<dbReference type="Gene3D" id="3.30.70.1230">
    <property type="entry name" value="Nucleotide cyclase"/>
    <property type="match status" value="1"/>
</dbReference>
<dbReference type="Pfam" id="PF00211">
    <property type="entry name" value="Guanylate_cyc"/>
    <property type="match status" value="1"/>
</dbReference>
<evidence type="ECO:0000256" key="2">
    <source>
        <dbReference type="SAM" id="Phobius"/>
    </source>
</evidence>
<dbReference type="InterPro" id="IPR029787">
    <property type="entry name" value="Nucleotide_cyclase"/>
</dbReference>
<dbReference type="RefSeq" id="XP_044555197.1">
    <property type="nucleotide sequence ID" value="XM_044696738.1"/>
</dbReference>
<comment type="caution">
    <text evidence="4">The sequence shown here is derived from an EMBL/GenBank/DDBJ whole genome shotgun (WGS) entry which is preliminary data.</text>
</comment>
<protein>
    <recommendedName>
        <fullName evidence="3">Guanylate cyclase domain-containing protein</fullName>
    </recommendedName>
</protein>
<keyword evidence="2" id="KW-0472">Membrane</keyword>
<accession>A0AA88GYC8</accession>
<feature type="domain" description="Guanylate cyclase" evidence="3">
    <location>
        <begin position="551"/>
        <end position="670"/>
    </location>
</feature>
<gene>
    <name evidence="4" type="ORF">C9374_006834</name>
</gene>
<evidence type="ECO:0000259" key="3">
    <source>
        <dbReference type="Pfam" id="PF00211"/>
    </source>
</evidence>
<keyword evidence="2" id="KW-0812">Transmembrane</keyword>
<reference evidence="4 5" key="1">
    <citation type="journal article" date="2018" name="BMC Genomics">
        <title>The genome of Naegleria lovaniensis, the basis for a comparative approach to unravel pathogenicity factors of the human pathogenic amoeba N. fowleri.</title>
        <authorList>
            <person name="Liechti N."/>
            <person name="Schurch N."/>
            <person name="Bruggmann R."/>
            <person name="Wittwer M."/>
        </authorList>
    </citation>
    <scope>NUCLEOTIDE SEQUENCE [LARGE SCALE GENOMIC DNA]</scope>
    <source>
        <strain evidence="4 5">ATCC 30569</strain>
    </source>
</reference>
<feature type="compositionally biased region" description="Low complexity" evidence="1">
    <location>
        <begin position="520"/>
        <end position="529"/>
    </location>
</feature>
<dbReference type="InterPro" id="IPR001054">
    <property type="entry name" value="A/G_cyclase"/>
</dbReference>